<evidence type="ECO:0000259" key="3">
    <source>
        <dbReference type="PROSITE" id="PS50853"/>
    </source>
</evidence>
<dbReference type="InterPro" id="IPR045474">
    <property type="entry name" value="GEVED"/>
</dbReference>
<dbReference type="Pfam" id="PF20009">
    <property type="entry name" value="GEVED"/>
    <property type="match status" value="1"/>
</dbReference>
<dbReference type="Proteomes" id="UP001497527">
    <property type="component" value="Unassembled WGS sequence"/>
</dbReference>
<dbReference type="SUPFAM" id="SSF49265">
    <property type="entry name" value="Fibronectin type III"/>
    <property type="match status" value="1"/>
</dbReference>
<keyword evidence="5" id="KW-1185">Reference proteome</keyword>
<dbReference type="Gene3D" id="2.60.120.200">
    <property type="match status" value="1"/>
</dbReference>
<sequence>MKNKLFLAMSLATSVLFSQNSELWKKQENVKVKASNAALQKRLPDKKIYQLDLKAFKQALTNAPERNVGKRSNVIISFPNAEGIMEKYRITEASVLHPSLSKKYPDIKSYMGVGVDDPSDRIRFSLSNAKGLQSMRLGIDKPTVFIEPYSDDLKKYTIYKRSDKPREVDGFKCDVDPNNRSKSTGSSSSFKNADDGILRTYRIAISATGEYTAHHGGTKAQALAAMNTTMTRVNGIYEMDFNLTMIIIANNEDVIYTNASTDPYSNGSFNSQVQSTLTSVIGEANYDIGHLFAKASNNGNAGCIGCVCVNGSKGSAFTSRTTPEGDPFDVDYVAHEIGHQFGGNHTFTIRNEGTNVHMEPGSGTTIMGYAGITGATDVQSNSDPYFHAITIQQITNYIKTTSCQTNTSTGNNVPTVNAGSDYTIPKGTAFVLTGTANDADASDVLSYCWEQMDENNAATTYPSVTATAGVAFRSYSPTTNASRYFPRLETIKTGSTSWQWEAVPNVARSLNFRLTVRDNRAGGGTNNSDDMVVTVNGTAGPFVVNSPNTNVTLSAGATETVTWDVAGTTANGVNAANVDILMSTDGGDTYPVVLASGVPNDGSHDITVPNSVGNQNRIMVKGTNHIFFDISNTNFTISSPQPCTATVPTGVGVGSVTASGAIVSWNTVSGATYTVEYKKVSDASWTSSNTSGTSTTLSGLDASTNYEVRVKSVCTDGTSSNFSTAVNFTTTNVQLVYCTANSTNVNDEYISNVKLNTIDNTSTGQFYSDFTNISTTITKGASETITITPTWTGTVYSEGYGVWIDYNKNGVFTDAGELVWSKAASTDTPVSGSFTVPASAVTGDTRMRVILRYNAIPSPCGEFTYGEVEDYTVTIADAGADTVAPVISLLGDSVVSISVGDTYTDAGATASDNVDGDISSNIVVSGSVDTNTQGTYILTYNVSDAAGNAATAVTRTVNVNAVVAGCTGGIGSYPYTESFDSSFGQWTQAGGDDLDWSRRTGGTPSNNTGPSAATNGSHYIYVEASGRNTGYPNKRAIINSPCFDLSGLSAASVSFQYHMYGATDMGTIDLEISEDDGATWTSIWNQSGNKGNSWLSASVDLGSYIGKGIKLRFNRFTGSTWRADIAIDAFELNSTSASAIGRAETIPSVELGIYPNPVVYNKIKLIKPVGMKSADYTIYNILGQEVKKGTATDYIDVSKLKTAMYTIIFKEEDDLRSIKFVKK</sequence>
<protein>
    <submittedName>
        <fullName evidence="4">DUF5011 domain-containing protein</fullName>
    </submittedName>
</protein>
<dbReference type="Gene3D" id="2.60.40.10">
    <property type="entry name" value="Immunoglobulins"/>
    <property type="match status" value="3"/>
</dbReference>
<dbReference type="Pfam" id="PF16403">
    <property type="entry name" value="Bact_surface_Ig-like"/>
    <property type="match status" value="1"/>
</dbReference>
<evidence type="ECO:0000259" key="2">
    <source>
        <dbReference type="PROSITE" id="PS50060"/>
    </source>
</evidence>
<dbReference type="EMBL" id="CAXJIO010000004">
    <property type="protein sequence ID" value="CAL2101393.1"/>
    <property type="molecule type" value="Genomic_DNA"/>
</dbReference>
<dbReference type="PANTHER" id="PTHR23282:SF142">
    <property type="entry name" value="MAM DOMAIN-CONTAINING PROTEIN"/>
    <property type="match status" value="1"/>
</dbReference>
<dbReference type="InterPro" id="IPR051560">
    <property type="entry name" value="MAM_domain-containing"/>
</dbReference>
<dbReference type="InterPro" id="IPR036116">
    <property type="entry name" value="FN3_sf"/>
</dbReference>
<reference evidence="4 5" key="1">
    <citation type="submission" date="2024-05" db="EMBL/GenBank/DDBJ databases">
        <authorList>
            <person name="Duchaud E."/>
        </authorList>
    </citation>
    <scope>NUCLEOTIDE SEQUENCE [LARGE SCALE GENOMIC DNA]</scope>
    <source>
        <strain evidence="4">Ena-SAMPLE-TAB-13-05-2024-13:56:06:370-140308</strain>
    </source>
</reference>
<dbReference type="SMART" id="SM00060">
    <property type="entry name" value="FN3"/>
    <property type="match status" value="1"/>
</dbReference>
<dbReference type="InterPro" id="IPR032179">
    <property type="entry name" value="Cry22Aa_Ig-like"/>
</dbReference>
<dbReference type="RefSeq" id="WP_348714156.1">
    <property type="nucleotide sequence ID" value="NZ_CAXJIO010000004.1"/>
</dbReference>
<dbReference type="Pfam" id="PF13583">
    <property type="entry name" value="Reprolysin_4"/>
    <property type="match status" value="1"/>
</dbReference>
<dbReference type="Pfam" id="PF00041">
    <property type="entry name" value="fn3"/>
    <property type="match status" value="1"/>
</dbReference>
<dbReference type="Pfam" id="PF18962">
    <property type="entry name" value="Por_Secre_tail"/>
    <property type="match status" value="1"/>
</dbReference>
<proteinExistence type="predicted"/>
<name>A0ABM9P741_9FLAO</name>
<dbReference type="CDD" id="cd00063">
    <property type="entry name" value="FN3"/>
    <property type="match status" value="1"/>
</dbReference>
<gene>
    <name evidence="4" type="ORF">T190423A01A_130073</name>
</gene>
<dbReference type="InterPro" id="IPR024079">
    <property type="entry name" value="MetalloPept_cat_dom_sf"/>
</dbReference>
<dbReference type="InterPro" id="IPR013320">
    <property type="entry name" value="ConA-like_dom_sf"/>
</dbReference>
<accession>A0ABM9P741</accession>
<dbReference type="InterPro" id="IPR013783">
    <property type="entry name" value="Ig-like_fold"/>
</dbReference>
<dbReference type="PANTHER" id="PTHR23282">
    <property type="entry name" value="APICAL ENDOSOMAL GLYCOPROTEIN PRECURSOR"/>
    <property type="match status" value="1"/>
</dbReference>
<dbReference type="SMART" id="SM00137">
    <property type="entry name" value="MAM"/>
    <property type="match status" value="1"/>
</dbReference>
<dbReference type="PROSITE" id="PS50853">
    <property type="entry name" value="FN3"/>
    <property type="match status" value="1"/>
</dbReference>
<dbReference type="InterPro" id="IPR000998">
    <property type="entry name" value="MAM_dom"/>
</dbReference>
<keyword evidence="1" id="KW-0732">Signal</keyword>
<dbReference type="InterPro" id="IPR003961">
    <property type="entry name" value="FN3_dom"/>
</dbReference>
<dbReference type="SUPFAM" id="SSF49899">
    <property type="entry name" value="Concanavalin A-like lectins/glucanases"/>
    <property type="match status" value="1"/>
</dbReference>
<evidence type="ECO:0000256" key="1">
    <source>
        <dbReference type="ARBA" id="ARBA00022729"/>
    </source>
</evidence>
<dbReference type="InterPro" id="IPR026444">
    <property type="entry name" value="Secre_tail"/>
</dbReference>
<evidence type="ECO:0000313" key="5">
    <source>
        <dbReference type="Proteomes" id="UP001497527"/>
    </source>
</evidence>
<dbReference type="PROSITE" id="PS50060">
    <property type="entry name" value="MAM_2"/>
    <property type="match status" value="1"/>
</dbReference>
<dbReference type="Pfam" id="PF00629">
    <property type="entry name" value="MAM"/>
    <property type="match status" value="1"/>
</dbReference>
<dbReference type="Gene3D" id="3.40.390.10">
    <property type="entry name" value="Collagenase (Catalytic Domain)"/>
    <property type="match status" value="1"/>
</dbReference>
<evidence type="ECO:0000313" key="4">
    <source>
        <dbReference type="EMBL" id="CAL2101393.1"/>
    </source>
</evidence>
<dbReference type="SUPFAM" id="SSF55486">
    <property type="entry name" value="Metalloproteases ('zincins'), catalytic domain"/>
    <property type="match status" value="1"/>
</dbReference>
<comment type="caution">
    <text evidence="4">The sequence shown here is derived from an EMBL/GenBank/DDBJ whole genome shotgun (WGS) entry which is preliminary data.</text>
</comment>
<feature type="domain" description="MAM" evidence="2">
    <location>
        <begin position="975"/>
        <end position="1139"/>
    </location>
</feature>
<organism evidence="4 5">
    <name type="scientific">Tenacibaculum polynesiense</name>
    <dbReference type="NCBI Taxonomy" id="3137857"/>
    <lineage>
        <taxon>Bacteria</taxon>
        <taxon>Pseudomonadati</taxon>
        <taxon>Bacteroidota</taxon>
        <taxon>Flavobacteriia</taxon>
        <taxon>Flavobacteriales</taxon>
        <taxon>Flavobacteriaceae</taxon>
        <taxon>Tenacibaculum</taxon>
    </lineage>
</organism>
<dbReference type="NCBIfam" id="TIGR04183">
    <property type="entry name" value="Por_Secre_tail"/>
    <property type="match status" value="1"/>
</dbReference>
<dbReference type="CDD" id="cd06263">
    <property type="entry name" value="MAM"/>
    <property type="match status" value="1"/>
</dbReference>
<feature type="domain" description="Fibronectin type-III" evidence="3">
    <location>
        <begin position="647"/>
        <end position="733"/>
    </location>
</feature>